<feature type="repeat" description="Pumilio" evidence="3">
    <location>
        <begin position="633"/>
        <end position="668"/>
    </location>
</feature>
<dbReference type="PANTHER" id="PTHR12537:SF12">
    <property type="entry name" value="MATERNAL PROTEIN PUMILIO"/>
    <property type="match status" value="1"/>
</dbReference>
<dbReference type="PROSITE" id="PS50303">
    <property type="entry name" value="PUM_HD"/>
    <property type="match status" value="1"/>
</dbReference>
<dbReference type="EMBL" id="JAWHQM010000006">
    <property type="protein sequence ID" value="KAK5627910.1"/>
    <property type="molecule type" value="Genomic_DNA"/>
</dbReference>
<evidence type="ECO:0000313" key="7">
    <source>
        <dbReference type="Proteomes" id="UP001305414"/>
    </source>
</evidence>
<feature type="repeat" description="Pumilio" evidence="3">
    <location>
        <begin position="525"/>
        <end position="560"/>
    </location>
</feature>
<dbReference type="InterPro" id="IPR033712">
    <property type="entry name" value="Pumilio_RNA-bd"/>
</dbReference>
<evidence type="ECO:0000256" key="3">
    <source>
        <dbReference type="PROSITE-ProRule" id="PRU00317"/>
    </source>
</evidence>
<protein>
    <recommendedName>
        <fullName evidence="5">PUM-HD domain-containing protein</fullName>
    </recommendedName>
</protein>
<proteinExistence type="predicted"/>
<feature type="compositionally biased region" description="Low complexity" evidence="4">
    <location>
        <begin position="864"/>
        <end position="878"/>
    </location>
</feature>
<keyword evidence="7" id="KW-1185">Reference proteome</keyword>
<feature type="compositionally biased region" description="Low complexity" evidence="4">
    <location>
        <begin position="890"/>
        <end position="904"/>
    </location>
</feature>
<feature type="repeat" description="Pumilio" evidence="3">
    <location>
        <begin position="705"/>
        <end position="740"/>
    </location>
</feature>
<dbReference type="InterPro" id="IPR011989">
    <property type="entry name" value="ARM-like"/>
</dbReference>
<feature type="region of interest" description="Disordered" evidence="4">
    <location>
        <begin position="245"/>
        <end position="270"/>
    </location>
</feature>
<evidence type="ECO:0000259" key="5">
    <source>
        <dbReference type="PROSITE" id="PS50303"/>
    </source>
</evidence>
<reference evidence="6 7" key="1">
    <citation type="submission" date="2023-10" db="EMBL/GenBank/DDBJ databases">
        <title>Draft genome sequence of Xylaria bambusicola isolate GMP-LS, the root and basal stem rot pathogen of sugarcane in Indonesia.</title>
        <authorList>
            <person name="Selvaraj P."/>
            <person name="Muralishankar V."/>
            <person name="Muruganantham S."/>
            <person name="Sp S."/>
            <person name="Haryani S."/>
            <person name="Lau K.J.X."/>
            <person name="Naqvi N.I."/>
        </authorList>
    </citation>
    <scope>NUCLEOTIDE SEQUENCE [LARGE SCALE GENOMIC DNA]</scope>
    <source>
        <strain evidence="6">GMP-LS</strain>
    </source>
</reference>
<feature type="compositionally biased region" description="Polar residues" evidence="4">
    <location>
        <begin position="141"/>
        <end position="150"/>
    </location>
</feature>
<keyword evidence="1" id="KW-0677">Repeat</keyword>
<dbReference type="InterPro" id="IPR001313">
    <property type="entry name" value="Pumilio_RNA-bd_rpt"/>
</dbReference>
<dbReference type="Gene3D" id="1.25.10.10">
    <property type="entry name" value="Leucine-rich Repeat Variant"/>
    <property type="match status" value="1"/>
</dbReference>
<dbReference type="InterPro" id="IPR033133">
    <property type="entry name" value="PUM-HD"/>
</dbReference>
<dbReference type="GO" id="GO:0005737">
    <property type="term" value="C:cytoplasm"/>
    <property type="evidence" value="ECO:0007669"/>
    <property type="project" value="TreeGrafter"/>
</dbReference>
<feature type="compositionally biased region" description="Polar residues" evidence="4">
    <location>
        <begin position="307"/>
        <end position="336"/>
    </location>
</feature>
<dbReference type="Proteomes" id="UP001305414">
    <property type="component" value="Unassembled WGS sequence"/>
</dbReference>
<accession>A0AAN7U990</accession>
<feature type="region of interest" description="Disordered" evidence="4">
    <location>
        <begin position="863"/>
        <end position="931"/>
    </location>
</feature>
<evidence type="ECO:0000256" key="4">
    <source>
        <dbReference type="SAM" id="MobiDB-lite"/>
    </source>
</evidence>
<dbReference type="SUPFAM" id="SSF48371">
    <property type="entry name" value="ARM repeat"/>
    <property type="match status" value="1"/>
</dbReference>
<dbReference type="SMART" id="SM00025">
    <property type="entry name" value="Pumilio"/>
    <property type="match status" value="8"/>
</dbReference>
<evidence type="ECO:0000313" key="6">
    <source>
        <dbReference type="EMBL" id="KAK5627910.1"/>
    </source>
</evidence>
<feature type="compositionally biased region" description="Polar residues" evidence="4">
    <location>
        <begin position="256"/>
        <end position="270"/>
    </location>
</feature>
<evidence type="ECO:0000256" key="1">
    <source>
        <dbReference type="ARBA" id="ARBA00022737"/>
    </source>
</evidence>
<dbReference type="Pfam" id="PF00806">
    <property type="entry name" value="PUF"/>
    <property type="match status" value="8"/>
</dbReference>
<evidence type="ECO:0000256" key="2">
    <source>
        <dbReference type="ARBA" id="ARBA00024893"/>
    </source>
</evidence>
<comment type="function">
    <text evidence="2">RNA-binding nucleolar protein required for pre-rRNA processing. Involved in production of 18S rRNA and assembly of small ribosomal subunit.</text>
</comment>
<feature type="region of interest" description="Disordered" evidence="4">
    <location>
        <begin position="67"/>
        <end position="89"/>
    </location>
</feature>
<feature type="region of interest" description="Disordered" evidence="4">
    <location>
        <begin position="368"/>
        <end position="420"/>
    </location>
</feature>
<feature type="region of interest" description="Disordered" evidence="4">
    <location>
        <begin position="307"/>
        <end position="341"/>
    </location>
</feature>
<feature type="repeat" description="Pumilio" evidence="3">
    <location>
        <begin position="669"/>
        <end position="704"/>
    </location>
</feature>
<dbReference type="PROSITE" id="PS50302">
    <property type="entry name" value="PUM"/>
    <property type="match status" value="6"/>
</dbReference>
<organism evidence="6 7">
    <name type="scientific">Xylaria bambusicola</name>
    <dbReference type="NCBI Taxonomy" id="326684"/>
    <lineage>
        <taxon>Eukaryota</taxon>
        <taxon>Fungi</taxon>
        <taxon>Dikarya</taxon>
        <taxon>Ascomycota</taxon>
        <taxon>Pezizomycotina</taxon>
        <taxon>Sordariomycetes</taxon>
        <taxon>Xylariomycetidae</taxon>
        <taxon>Xylariales</taxon>
        <taxon>Xylariaceae</taxon>
        <taxon>Xylaria</taxon>
    </lineage>
</organism>
<feature type="region of interest" description="Disordered" evidence="4">
    <location>
        <begin position="113"/>
        <end position="205"/>
    </location>
</feature>
<feature type="compositionally biased region" description="Low complexity" evidence="4">
    <location>
        <begin position="388"/>
        <end position="401"/>
    </location>
</feature>
<feature type="region of interest" description="Disordered" evidence="4">
    <location>
        <begin position="483"/>
        <end position="504"/>
    </location>
</feature>
<dbReference type="InterPro" id="IPR016024">
    <property type="entry name" value="ARM-type_fold"/>
</dbReference>
<dbReference type="PANTHER" id="PTHR12537">
    <property type="entry name" value="RNA BINDING PROTEIN PUMILIO-RELATED"/>
    <property type="match status" value="1"/>
</dbReference>
<feature type="repeat" description="Pumilio" evidence="3">
    <location>
        <begin position="741"/>
        <end position="777"/>
    </location>
</feature>
<dbReference type="AlphaFoldDB" id="A0AAN7U990"/>
<feature type="compositionally biased region" description="Polar residues" evidence="4">
    <location>
        <begin position="162"/>
        <end position="173"/>
    </location>
</feature>
<feature type="compositionally biased region" description="Low complexity" evidence="4">
    <location>
        <begin position="113"/>
        <end position="132"/>
    </location>
</feature>
<dbReference type="GO" id="GO:0003730">
    <property type="term" value="F:mRNA 3'-UTR binding"/>
    <property type="evidence" value="ECO:0007669"/>
    <property type="project" value="TreeGrafter"/>
</dbReference>
<gene>
    <name evidence="6" type="ORF">RRF57_003625</name>
</gene>
<comment type="caution">
    <text evidence="6">The sequence shown here is derived from an EMBL/GenBank/DDBJ whole genome shotgun (WGS) entry which is preliminary data.</text>
</comment>
<feature type="compositionally biased region" description="Polar residues" evidence="4">
    <location>
        <begin position="402"/>
        <end position="420"/>
    </location>
</feature>
<sequence>MTLYSNLGILNEILFLSSSQTRPNGFPILSMAPPHKDDAQNSDFIGNADWRNPNRIWAFSPSINAARDTANSRGSDEVSPTAPSGSVPLIQPISEKTTWGSKPWQVTNNITSTSTRNNLSNTFNDGNNNSNNPDLYPARHSISQGTSIPSRSFMPPGPVESPPSSRFKTSGGTLPSEERTSDMFFGPAAHFSDTSLGRRKSADPGSLGVVYNRSGTLSGRQHEANTLTLGSQFGDPTSYSLSKALQSNPEHRRPSFPQTTLAPASLSSETARSQTLNFSNDSAHAELNDAFSRGLKMEDASESLNSFQRNGDYQFPSNHNAQTWQHDTTNGSTNSDLRPYQDAWNGDAAAAWRQYPGLRHRTTPEVWTEPSYLERKQSSVERSSPAGSSHRSNINSSRNLSGAPSSRNNSWNQSVPRNSNLPQDIERQLQGPQYSHQPSGYQPFFMDPYLAPYASPFDHFAQQAPNYRQQATAGGYGLPMNYHPSFSLQTSRNKDPAQNARSQRLEEFRASLKTSKRWELKASCDIYGHVVEFSGDQHGSRFIQDKLSVVNSEEKDRVFSEVEPNALQLMKDVFGNYVIQKFFEHGTQSQKKFLGQQMLGKVADLSVQMYSCRVVQKALEHVLDDQQKVIINELKPDVVRVAKDQNGNHVIQKIIESFPRQCIPFVMEAFQGQVPQLATHNYACRVIQRILESGTPDERKKLMDDIHKCTTKLLTDQYGNYVIQHVIVHGQPEDKRVMIEQVIERALVLSKHKFASNVVEKCIEHGSPEQRSAIRIKLTTTTVTTTTSNDGPNPLQGVMKDQYGNYVIQMMIKHLKGAEQLAFAQEVSSHVPQLKRQNAARANTGLEKLYILVDQIIPPKADTNGNSAAAGTSPSTPAVLTPPLTTEQNSPQSSSPPSTSISTTDEAGEDSKTAPISRLNKAPPVVRLGES</sequence>
<name>A0AAN7U990_9PEZI</name>
<dbReference type="GO" id="GO:0000288">
    <property type="term" value="P:nuclear-transcribed mRNA catabolic process, deadenylation-dependent decay"/>
    <property type="evidence" value="ECO:0007669"/>
    <property type="project" value="TreeGrafter"/>
</dbReference>
<feature type="domain" description="PUM-HD" evidence="5">
    <location>
        <begin position="500"/>
        <end position="853"/>
    </location>
</feature>
<dbReference type="CDD" id="cd07920">
    <property type="entry name" value="Pumilio"/>
    <property type="match status" value="1"/>
</dbReference>
<feature type="repeat" description="Pumilio" evidence="3">
    <location>
        <begin position="561"/>
        <end position="600"/>
    </location>
</feature>